<keyword evidence="6" id="KW-1185">Reference proteome</keyword>
<protein>
    <submittedName>
        <fullName evidence="5">OmpH family outer membrane protein</fullName>
    </submittedName>
</protein>
<evidence type="ECO:0000256" key="1">
    <source>
        <dbReference type="ARBA" id="ARBA00009091"/>
    </source>
</evidence>
<gene>
    <name evidence="5" type="ORF">FRX97_06725</name>
</gene>
<dbReference type="EMBL" id="VORB01000005">
    <property type="protein sequence ID" value="TXC78902.1"/>
    <property type="molecule type" value="Genomic_DNA"/>
</dbReference>
<evidence type="ECO:0000256" key="2">
    <source>
        <dbReference type="ARBA" id="ARBA00022729"/>
    </source>
</evidence>
<dbReference type="SMART" id="SM00935">
    <property type="entry name" value="OmpH"/>
    <property type="match status" value="1"/>
</dbReference>
<feature type="signal peptide" evidence="4">
    <location>
        <begin position="1"/>
        <end position="19"/>
    </location>
</feature>
<dbReference type="SUPFAM" id="SSF111384">
    <property type="entry name" value="OmpH-like"/>
    <property type="match status" value="1"/>
</dbReference>
<organism evidence="5 6">
    <name type="scientific">Luteibaculum oceani</name>
    <dbReference type="NCBI Taxonomy" id="1294296"/>
    <lineage>
        <taxon>Bacteria</taxon>
        <taxon>Pseudomonadati</taxon>
        <taxon>Bacteroidota</taxon>
        <taxon>Flavobacteriia</taxon>
        <taxon>Flavobacteriales</taxon>
        <taxon>Luteibaculaceae</taxon>
        <taxon>Luteibaculum</taxon>
    </lineage>
</organism>
<comment type="similarity">
    <text evidence="1">Belongs to the Skp family.</text>
</comment>
<dbReference type="Proteomes" id="UP000321168">
    <property type="component" value="Unassembled WGS sequence"/>
</dbReference>
<reference evidence="5 6" key="1">
    <citation type="submission" date="2019-08" db="EMBL/GenBank/DDBJ databases">
        <title>Genome of Luteibaculum oceani JCM 18817.</title>
        <authorList>
            <person name="Bowman J.P."/>
        </authorList>
    </citation>
    <scope>NUCLEOTIDE SEQUENCE [LARGE SCALE GENOMIC DNA]</scope>
    <source>
        <strain evidence="5 6">JCM 18817</strain>
    </source>
</reference>
<dbReference type="InterPro" id="IPR024930">
    <property type="entry name" value="Skp_dom_sf"/>
</dbReference>
<evidence type="ECO:0000256" key="4">
    <source>
        <dbReference type="SAM" id="SignalP"/>
    </source>
</evidence>
<dbReference type="RefSeq" id="WP_147014426.1">
    <property type="nucleotide sequence ID" value="NZ_VORB01000005.1"/>
</dbReference>
<keyword evidence="3" id="KW-0175">Coiled coil</keyword>
<sequence>MKKLLLLLAFIGGFSAVNAQKFAYVDSDYIMKQIPEFQEAQKELDNLSTTWQKEIEKRYQEIEEMYKSYQAEAVLLTEKMKQQREEAIIKKEQEVQEFQKSKFGVEGELFKKRQELVQPIQDKVYDALKEVSTSSGYDFIFDKSQSGILFADDKYDKSDLVLRKLGVKIGIN</sequence>
<dbReference type="GO" id="GO:0051082">
    <property type="term" value="F:unfolded protein binding"/>
    <property type="evidence" value="ECO:0007669"/>
    <property type="project" value="InterPro"/>
</dbReference>
<comment type="caution">
    <text evidence="5">The sequence shown here is derived from an EMBL/GenBank/DDBJ whole genome shotgun (WGS) entry which is preliminary data.</text>
</comment>
<dbReference type="Pfam" id="PF03938">
    <property type="entry name" value="OmpH"/>
    <property type="match status" value="1"/>
</dbReference>
<accession>A0A5C6UZT1</accession>
<dbReference type="GO" id="GO:0005829">
    <property type="term" value="C:cytosol"/>
    <property type="evidence" value="ECO:0007669"/>
    <property type="project" value="TreeGrafter"/>
</dbReference>
<keyword evidence="2 4" id="KW-0732">Signal</keyword>
<feature type="chain" id="PRO_5022758706" evidence="4">
    <location>
        <begin position="20"/>
        <end position="172"/>
    </location>
</feature>
<dbReference type="Gene3D" id="3.30.910.20">
    <property type="entry name" value="Skp domain"/>
    <property type="match status" value="1"/>
</dbReference>
<proteinExistence type="inferred from homology"/>
<evidence type="ECO:0000313" key="6">
    <source>
        <dbReference type="Proteomes" id="UP000321168"/>
    </source>
</evidence>
<name>A0A5C6UZT1_9FLAO</name>
<dbReference type="OrthoDB" id="9788552at2"/>
<dbReference type="InterPro" id="IPR005632">
    <property type="entry name" value="Chaperone_Skp"/>
</dbReference>
<dbReference type="PANTHER" id="PTHR35089">
    <property type="entry name" value="CHAPERONE PROTEIN SKP"/>
    <property type="match status" value="1"/>
</dbReference>
<dbReference type="PANTHER" id="PTHR35089:SF1">
    <property type="entry name" value="CHAPERONE PROTEIN SKP"/>
    <property type="match status" value="1"/>
</dbReference>
<feature type="coiled-coil region" evidence="3">
    <location>
        <begin position="52"/>
        <end position="101"/>
    </location>
</feature>
<dbReference type="AlphaFoldDB" id="A0A5C6UZT1"/>
<evidence type="ECO:0000313" key="5">
    <source>
        <dbReference type="EMBL" id="TXC78902.1"/>
    </source>
</evidence>
<dbReference type="GO" id="GO:0050821">
    <property type="term" value="P:protein stabilization"/>
    <property type="evidence" value="ECO:0007669"/>
    <property type="project" value="TreeGrafter"/>
</dbReference>
<evidence type="ECO:0000256" key="3">
    <source>
        <dbReference type="SAM" id="Coils"/>
    </source>
</evidence>